<dbReference type="AlphaFoldDB" id="A0A5C5XXN3"/>
<dbReference type="Pfam" id="PF10459">
    <property type="entry name" value="Peptidase_S46"/>
    <property type="match status" value="1"/>
</dbReference>
<evidence type="ECO:0000256" key="4">
    <source>
        <dbReference type="ARBA" id="ARBA00022729"/>
    </source>
</evidence>
<dbReference type="Gene3D" id="2.40.10.10">
    <property type="entry name" value="Trypsin-like serine proteases"/>
    <property type="match status" value="2"/>
</dbReference>
<keyword evidence="3 6" id="KW-0645">Protease</keyword>
<dbReference type="InterPro" id="IPR043504">
    <property type="entry name" value="Peptidase_S1_PA_chymotrypsin"/>
</dbReference>
<keyword evidence="4" id="KW-0732">Signal</keyword>
<evidence type="ECO:0000256" key="3">
    <source>
        <dbReference type="ARBA" id="ARBA00022670"/>
    </source>
</evidence>
<name>A0A5C5XXN3_9PLAN</name>
<keyword evidence="5 6" id="KW-0378">Hydrolase</keyword>
<dbReference type="GO" id="GO:0043171">
    <property type="term" value="P:peptide catabolic process"/>
    <property type="evidence" value="ECO:0007669"/>
    <property type="project" value="UniProtKB-UniRule"/>
</dbReference>
<reference evidence="7 8" key="1">
    <citation type="submission" date="2019-02" db="EMBL/GenBank/DDBJ databases">
        <title>Deep-cultivation of Planctomycetes and their phenomic and genomic characterization uncovers novel biology.</title>
        <authorList>
            <person name="Wiegand S."/>
            <person name="Jogler M."/>
            <person name="Boedeker C."/>
            <person name="Pinto D."/>
            <person name="Vollmers J."/>
            <person name="Rivas-Marin E."/>
            <person name="Kohn T."/>
            <person name="Peeters S.H."/>
            <person name="Heuer A."/>
            <person name="Rast P."/>
            <person name="Oberbeckmann S."/>
            <person name="Bunk B."/>
            <person name="Jeske O."/>
            <person name="Meyerdierks A."/>
            <person name="Storesund J.E."/>
            <person name="Kallscheuer N."/>
            <person name="Luecker S."/>
            <person name="Lage O.M."/>
            <person name="Pohl T."/>
            <person name="Merkel B.J."/>
            <person name="Hornburger P."/>
            <person name="Mueller R.-W."/>
            <person name="Bruemmer F."/>
            <person name="Labrenz M."/>
            <person name="Spormann A.M."/>
            <person name="Op Den Camp H."/>
            <person name="Overmann J."/>
            <person name="Amann R."/>
            <person name="Jetten M.S.M."/>
            <person name="Mascher T."/>
            <person name="Medema M.H."/>
            <person name="Devos D.P."/>
            <person name="Kaster A.-K."/>
            <person name="Ovreas L."/>
            <person name="Rohde M."/>
            <person name="Galperin M.Y."/>
            <person name="Jogler C."/>
        </authorList>
    </citation>
    <scope>NUCLEOTIDE SEQUENCE [LARGE SCALE GENOMIC DNA]</scope>
    <source>
        <strain evidence="7 8">Pan14r</strain>
    </source>
</reference>
<accession>A0A5C5XXN3</accession>
<gene>
    <name evidence="7" type="ORF">Pan14r_04280</name>
</gene>
<evidence type="ECO:0000313" key="8">
    <source>
        <dbReference type="Proteomes" id="UP000317238"/>
    </source>
</evidence>
<dbReference type="InterPro" id="IPR009003">
    <property type="entry name" value="Peptidase_S1_PA"/>
</dbReference>
<dbReference type="EMBL" id="SJPL01000001">
    <property type="protein sequence ID" value="TWT68186.1"/>
    <property type="molecule type" value="Genomic_DNA"/>
</dbReference>
<evidence type="ECO:0000256" key="6">
    <source>
        <dbReference type="RuleBase" id="RU366067"/>
    </source>
</evidence>
<evidence type="ECO:0000256" key="1">
    <source>
        <dbReference type="ARBA" id="ARBA00010491"/>
    </source>
</evidence>
<comment type="function">
    <text evidence="6">Catalyzes the removal of dipeptides from the N-terminus of oligopeptides.</text>
</comment>
<dbReference type="EC" id="3.4.14.-" evidence="6"/>
<dbReference type="InterPro" id="IPR019500">
    <property type="entry name" value="Pep_S46"/>
</dbReference>
<organism evidence="7 8">
    <name type="scientific">Crateriforma conspicua</name>
    <dbReference type="NCBI Taxonomy" id="2527996"/>
    <lineage>
        <taxon>Bacteria</taxon>
        <taxon>Pseudomonadati</taxon>
        <taxon>Planctomycetota</taxon>
        <taxon>Planctomycetia</taxon>
        <taxon>Planctomycetales</taxon>
        <taxon>Planctomycetaceae</taxon>
        <taxon>Crateriforma</taxon>
    </lineage>
</organism>
<sequence>MKIHQRIRTAVMTTTVMLTLSGALGGTAVTLYGDEGMYLFNDLPKETLKSRHDFEITQAWADHLRLSSVRFNSGGSGSFVSSDGLVLTNHHVASDTLHKLSTPERNLIDDGFTARSIDEELKAPDLELNQLHSIENVTDRVNAAVDDDADPETAFKQRRAIIATIENESFESTGFRSDVITLFGGAQYHLYRYKKYTDVRLVWAPETAAAFFGGDADNFEYPRYNLDATLMRVYEDGKPAKLEHFLAWNDQPLQGGELVFVSGNPGRTQRIYTVDALRYLRDDRLPYVLDYLRRKEILMQQFSLNGAEAKRRGRDELFGIQNARKAYTGMLAGLQNPQTFAAKKGREDKLLAAIADDASLAPLADAWQDVAKLQKEKADMLDQSVNLRSSLFSLAMNTVLLAEEDTKPNEQRLSEFTDAGRESLLQRLLSTAPIYDDLETVKLADELSRLIEVRGADDDLVVEILAGKGPRERAAEIVAGTRMNEVPYRKELVDGGRAVVLQSDDPMIQLARWLEPEYRRIREINEKIDERERQAYAKITEATTAVEGTGGYPDATFTLRLAFGTVNGYDEDGKWIEPTTDFAGAFTHAADHEGQEDFDLPSRWYDAKDRLDLSTQLNFVCTADIIGGNSGSPVVDRDGKLVGLIFDGNIQSLTADYLYSDEQARAVSVSAVGIREAIEKIYQAPDLAKSLGQ</sequence>
<comment type="caution">
    <text evidence="7">The sequence shown here is derived from an EMBL/GenBank/DDBJ whole genome shotgun (WGS) entry which is preliminary data.</text>
</comment>
<dbReference type="Proteomes" id="UP000317238">
    <property type="component" value="Unassembled WGS sequence"/>
</dbReference>
<evidence type="ECO:0000256" key="5">
    <source>
        <dbReference type="ARBA" id="ARBA00022801"/>
    </source>
</evidence>
<dbReference type="GO" id="GO:0070009">
    <property type="term" value="F:serine-type aminopeptidase activity"/>
    <property type="evidence" value="ECO:0007669"/>
    <property type="project" value="UniProtKB-UniRule"/>
</dbReference>
<protein>
    <recommendedName>
        <fullName evidence="6">Dipeptidyl-peptidase</fullName>
        <ecNumber evidence="6">3.4.14.-</ecNumber>
    </recommendedName>
</protein>
<dbReference type="PANTHER" id="PTHR38469">
    <property type="entry name" value="PERIPLASMIC PEPTIDASE SUBFAMILY S1B"/>
    <property type="match status" value="1"/>
</dbReference>
<comment type="similarity">
    <text evidence="1 6">Belongs to the peptidase S46 family.</text>
</comment>
<dbReference type="PANTHER" id="PTHR38469:SF1">
    <property type="entry name" value="PERIPLASMIC PEPTIDASE SUBFAMILY S1B"/>
    <property type="match status" value="1"/>
</dbReference>
<proteinExistence type="inferred from homology"/>
<evidence type="ECO:0000256" key="2">
    <source>
        <dbReference type="ARBA" id="ARBA00022438"/>
    </source>
</evidence>
<keyword evidence="6" id="KW-0720">Serine protease</keyword>
<keyword evidence="2 6" id="KW-0031">Aminopeptidase</keyword>
<dbReference type="SUPFAM" id="SSF50494">
    <property type="entry name" value="Trypsin-like serine proteases"/>
    <property type="match status" value="1"/>
</dbReference>
<dbReference type="GO" id="GO:0008239">
    <property type="term" value="F:dipeptidyl-peptidase activity"/>
    <property type="evidence" value="ECO:0007669"/>
    <property type="project" value="UniProtKB-UniRule"/>
</dbReference>
<keyword evidence="8" id="KW-1185">Reference proteome</keyword>
<evidence type="ECO:0000313" key="7">
    <source>
        <dbReference type="EMBL" id="TWT68186.1"/>
    </source>
</evidence>
<dbReference type="GO" id="GO:0006508">
    <property type="term" value="P:proteolysis"/>
    <property type="evidence" value="ECO:0007669"/>
    <property type="project" value="UniProtKB-KW"/>
</dbReference>